<keyword evidence="3" id="KW-1185">Reference proteome</keyword>
<dbReference type="AlphaFoldDB" id="A0A5N6Q533"/>
<dbReference type="Proteomes" id="UP000326396">
    <property type="component" value="Linkage Group LG1"/>
</dbReference>
<dbReference type="EMBL" id="SZYD01000001">
    <property type="protein sequence ID" value="KAD7479061.1"/>
    <property type="molecule type" value="Genomic_DNA"/>
</dbReference>
<gene>
    <name evidence="2" type="ORF">E3N88_02197</name>
</gene>
<accession>A0A5N6Q533</accession>
<sequence>MTAPRGVYELAEDLNEVGDDDNVDGEHFFQENERIECTINEDFSSLSFVQDIMARSSTSGRGRGGGRGSGRDNTSADSFAPQQSDARQNVFVSSLHDNGDDIVEEFVSHVSLLMRGPAAQVQVPDPINREWLWVVHHQFSNQKKATGVILSILKSMWNGPWERWKDSWKDKSKRNSSNRREKLGRDISWEEIWRQSHCKKGKRPLDKLSDVGNPIIDNLDLEEDVKQKRMSGLIKDPMIHLRYIKDILWRSTGKMCRTPPVRARRKIGETLK</sequence>
<proteinExistence type="predicted"/>
<feature type="region of interest" description="Disordered" evidence="1">
    <location>
        <begin position="56"/>
        <end position="84"/>
    </location>
</feature>
<dbReference type="OrthoDB" id="1418220at2759"/>
<name>A0A5N6Q533_9ASTR</name>
<reference evidence="2 3" key="1">
    <citation type="submission" date="2019-05" db="EMBL/GenBank/DDBJ databases">
        <title>Mikania micrantha, genome provides insights into the molecular mechanism of rapid growth.</title>
        <authorList>
            <person name="Liu B."/>
        </authorList>
    </citation>
    <scope>NUCLEOTIDE SEQUENCE [LARGE SCALE GENOMIC DNA]</scope>
    <source>
        <strain evidence="2">NLD-2019</strain>
        <tissue evidence="2">Leaf</tissue>
    </source>
</reference>
<evidence type="ECO:0000313" key="2">
    <source>
        <dbReference type="EMBL" id="KAD7479061.1"/>
    </source>
</evidence>
<evidence type="ECO:0000256" key="1">
    <source>
        <dbReference type="SAM" id="MobiDB-lite"/>
    </source>
</evidence>
<evidence type="ECO:0000313" key="3">
    <source>
        <dbReference type="Proteomes" id="UP000326396"/>
    </source>
</evidence>
<organism evidence="2 3">
    <name type="scientific">Mikania micrantha</name>
    <name type="common">bitter vine</name>
    <dbReference type="NCBI Taxonomy" id="192012"/>
    <lineage>
        <taxon>Eukaryota</taxon>
        <taxon>Viridiplantae</taxon>
        <taxon>Streptophyta</taxon>
        <taxon>Embryophyta</taxon>
        <taxon>Tracheophyta</taxon>
        <taxon>Spermatophyta</taxon>
        <taxon>Magnoliopsida</taxon>
        <taxon>eudicotyledons</taxon>
        <taxon>Gunneridae</taxon>
        <taxon>Pentapetalae</taxon>
        <taxon>asterids</taxon>
        <taxon>campanulids</taxon>
        <taxon>Asterales</taxon>
        <taxon>Asteraceae</taxon>
        <taxon>Asteroideae</taxon>
        <taxon>Heliantheae alliance</taxon>
        <taxon>Eupatorieae</taxon>
        <taxon>Mikania</taxon>
    </lineage>
</organism>
<protein>
    <submittedName>
        <fullName evidence="2">Uncharacterized protein</fullName>
    </submittedName>
</protein>
<feature type="compositionally biased region" description="Polar residues" evidence="1">
    <location>
        <begin position="72"/>
        <end position="84"/>
    </location>
</feature>
<comment type="caution">
    <text evidence="2">The sequence shown here is derived from an EMBL/GenBank/DDBJ whole genome shotgun (WGS) entry which is preliminary data.</text>
</comment>